<proteinExistence type="predicted"/>
<accession>A0A0E9QB18</accession>
<reference evidence="1" key="2">
    <citation type="journal article" date="2015" name="Fish Shellfish Immunol.">
        <title>Early steps in the European eel (Anguilla anguilla)-Vibrio vulnificus interaction in the gills: Role of the RtxA13 toxin.</title>
        <authorList>
            <person name="Callol A."/>
            <person name="Pajuelo D."/>
            <person name="Ebbesson L."/>
            <person name="Teles M."/>
            <person name="MacKenzie S."/>
            <person name="Amaro C."/>
        </authorList>
    </citation>
    <scope>NUCLEOTIDE SEQUENCE</scope>
</reference>
<sequence length="49" mass="5789">MAFKQKYLILKQEKKSIKNPEKQKTESLNGELQMLTVQQSVNNITIYNF</sequence>
<dbReference type="EMBL" id="GBXM01094623">
    <property type="protein sequence ID" value="JAH13954.1"/>
    <property type="molecule type" value="Transcribed_RNA"/>
</dbReference>
<reference evidence="1" key="1">
    <citation type="submission" date="2014-11" db="EMBL/GenBank/DDBJ databases">
        <authorList>
            <person name="Amaro Gonzalez C."/>
        </authorList>
    </citation>
    <scope>NUCLEOTIDE SEQUENCE</scope>
</reference>
<organism evidence="1">
    <name type="scientific">Anguilla anguilla</name>
    <name type="common">European freshwater eel</name>
    <name type="synonym">Muraena anguilla</name>
    <dbReference type="NCBI Taxonomy" id="7936"/>
    <lineage>
        <taxon>Eukaryota</taxon>
        <taxon>Metazoa</taxon>
        <taxon>Chordata</taxon>
        <taxon>Craniata</taxon>
        <taxon>Vertebrata</taxon>
        <taxon>Euteleostomi</taxon>
        <taxon>Actinopterygii</taxon>
        <taxon>Neopterygii</taxon>
        <taxon>Teleostei</taxon>
        <taxon>Anguilliformes</taxon>
        <taxon>Anguillidae</taxon>
        <taxon>Anguilla</taxon>
    </lineage>
</organism>
<dbReference type="AlphaFoldDB" id="A0A0E9QB18"/>
<evidence type="ECO:0000313" key="1">
    <source>
        <dbReference type="EMBL" id="JAH13954.1"/>
    </source>
</evidence>
<protein>
    <submittedName>
        <fullName evidence="1">Uncharacterized protein</fullName>
    </submittedName>
</protein>
<name>A0A0E9QB18_ANGAN</name>